<feature type="compositionally biased region" description="Basic and acidic residues" evidence="1">
    <location>
        <begin position="75"/>
        <end position="85"/>
    </location>
</feature>
<proteinExistence type="predicted"/>
<dbReference type="EMBL" id="JAWQEG010005184">
    <property type="protein sequence ID" value="KAK3858872.1"/>
    <property type="molecule type" value="Genomic_DNA"/>
</dbReference>
<gene>
    <name evidence="2" type="ORF">Pcinc_034968</name>
</gene>
<dbReference type="AlphaFoldDB" id="A0AAE1BZ99"/>
<sequence>MDSGLRDTKRNRQHSSRVWREGYVGQFSGYGKLTTRKQCVMDEWYKFRVNGWIQDTDGIQSEEWDTGINWHSGKHPPDDTQDKRKPPTRMTG</sequence>
<evidence type="ECO:0000313" key="3">
    <source>
        <dbReference type="Proteomes" id="UP001286313"/>
    </source>
</evidence>
<organism evidence="2 3">
    <name type="scientific">Petrolisthes cinctipes</name>
    <name type="common">Flat porcelain crab</name>
    <dbReference type="NCBI Taxonomy" id="88211"/>
    <lineage>
        <taxon>Eukaryota</taxon>
        <taxon>Metazoa</taxon>
        <taxon>Ecdysozoa</taxon>
        <taxon>Arthropoda</taxon>
        <taxon>Crustacea</taxon>
        <taxon>Multicrustacea</taxon>
        <taxon>Malacostraca</taxon>
        <taxon>Eumalacostraca</taxon>
        <taxon>Eucarida</taxon>
        <taxon>Decapoda</taxon>
        <taxon>Pleocyemata</taxon>
        <taxon>Anomura</taxon>
        <taxon>Galatheoidea</taxon>
        <taxon>Porcellanidae</taxon>
        <taxon>Petrolisthes</taxon>
    </lineage>
</organism>
<keyword evidence="3" id="KW-1185">Reference proteome</keyword>
<protein>
    <submittedName>
        <fullName evidence="2">Uncharacterized protein</fullName>
    </submittedName>
</protein>
<reference evidence="2" key="1">
    <citation type="submission" date="2023-10" db="EMBL/GenBank/DDBJ databases">
        <title>Genome assemblies of two species of porcelain crab, Petrolisthes cinctipes and Petrolisthes manimaculis (Anomura: Porcellanidae).</title>
        <authorList>
            <person name="Angst P."/>
        </authorList>
    </citation>
    <scope>NUCLEOTIDE SEQUENCE</scope>
    <source>
        <strain evidence="2">PB745_01</strain>
        <tissue evidence="2">Gill</tissue>
    </source>
</reference>
<comment type="caution">
    <text evidence="2">The sequence shown here is derived from an EMBL/GenBank/DDBJ whole genome shotgun (WGS) entry which is preliminary data.</text>
</comment>
<dbReference type="Proteomes" id="UP001286313">
    <property type="component" value="Unassembled WGS sequence"/>
</dbReference>
<accession>A0AAE1BZ99</accession>
<feature type="region of interest" description="Disordered" evidence="1">
    <location>
        <begin position="63"/>
        <end position="92"/>
    </location>
</feature>
<name>A0AAE1BZ99_PETCI</name>
<evidence type="ECO:0000256" key="1">
    <source>
        <dbReference type="SAM" id="MobiDB-lite"/>
    </source>
</evidence>
<evidence type="ECO:0000313" key="2">
    <source>
        <dbReference type="EMBL" id="KAK3858872.1"/>
    </source>
</evidence>